<dbReference type="RefSeq" id="WP_107591334.1">
    <property type="nucleotide sequence ID" value="NZ_JAIBNT010000001.1"/>
</dbReference>
<reference evidence="1 2" key="1">
    <citation type="journal article" date="2016" name="Front. Microbiol.">
        <title>Comprehensive Phylogenetic Analysis of Bovine Non-aureus Staphylococci Species Based on Whole-Genome Sequencing.</title>
        <authorList>
            <person name="Naushad S."/>
            <person name="Barkema H.W."/>
            <person name="Luby C."/>
            <person name="Condas L.A."/>
            <person name="Nobrega D.B."/>
            <person name="Carson D.A."/>
            <person name="De Buck J."/>
        </authorList>
    </citation>
    <scope>NUCLEOTIDE SEQUENCE [LARGE SCALE GENOMIC DNA]</scope>
    <source>
        <strain evidence="1 2">SNUC 1388</strain>
    </source>
</reference>
<evidence type="ECO:0000313" key="1">
    <source>
        <dbReference type="EMBL" id="RIL42911.1"/>
    </source>
</evidence>
<proteinExistence type="predicted"/>
<sequence length="70" mass="8217">MGLSTEYQLKQANTNKKIDVIPLNGNNNRVFGLNKYFGLDEYTITNERLEEIKQEYNLVRADQTNIFDFL</sequence>
<gene>
    <name evidence="1" type="ORF">BUZ01_08625</name>
</gene>
<evidence type="ECO:0000313" key="2">
    <source>
        <dbReference type="Proteomes" id="UP000283576"/>
    </source>
</evidence>
<accession>A0A418HP21</accession>
<dbReference type="Proteomes" id="UP000283576">
    <property type="component" value="Unassembled WGS sequence"/>
</dbReference>
<organism evidence="1 2">
    <name type="scientific">Staphylococcus gallinarum</name>
    <dbReference type="NCBI Taxonomy" id="1293"/>
    <lineage>
        <taxon>Bacteria</taxon>
        <taxon>Bacillati</taxon>
        <taxon>Bacillota</taxon>
        <taxon>Bacilli</taxon>
        <taxon>Bacillales</taxon>
        <taxon>Staphylococcaceae</taxon>
        <taxon>Staphylococcus</taxon>
    </lineage>
</organism>
<dbReference type="AlphaFoldDB" id="A0A418HP21"/>
<comment type="caution">
    <text evidence="1">The sequence shown here is derived from an EMBL/GenBank/DDBJ whole genome shotgun (WGS) entry which is preliminary data.</text>
</comment>
<dbReference type="EMBL" id="QXRZ01000004">
    <property type="protein sequence ID" value="RIL42911.1"/>
    <property type="molecule type" value="Genomic_DNA"/>
</dbReference>
<protein>
    <submittedName>
        <fullName evidence="1">Uncharacterized protein</fullName>
    </submittedName>
</protein>
<name>A0A418HP21_STAGA</name>